<keyword evidence="4" id="KW-0456">Lyase</keyword>
<dbReference type="SUPFAM" id="SSF51569">
    <property type="entry name" value="Aldolase"/>
    <property type="match status" value="1"/>
</dbReference>
<evidence type="ECO:0000256" key="5">
    <source>
        <dbReference type="ARBA" id="ARBA00023277"/>
    </source>
</evidence>
<accession>A0A2Z4G6H2</accession>
<reference evidence="6 7" key="1">
    <citation type="submission" date="2018-05" db="EMBL/GenBank/DDBJ databases">
        <title>Complete genome sequence of Arcticibacterium luteifluviistationis SM1504T, a cytophagaceae bacterium isolated from Arctic surface seawater.</title>
        <authorList>
            <person name="Li Y."/>
            <person name="Qin Q.-L."/>
        </authorList>
    </citation>
    <scope>NUCLEOTIDE SEQUENCE [LARGE SCALE GENOMIC DNA]</scope>
    <source>
        <strain evidence="6 7">SM1504</strain>
    </source>
</reference>
<dbReference type="InterPro" id="IPR013785">
    <property type="entry name" value="Aldolase_TIM"/>
</dbReference>
<keyword evidence="7" id="KW-1185">Reference proteome</keyword>
<dbReference type="AlphaFoldDB" id="A0A2Z4G6H2"/>
<dbReference type="InterPro" id="IPR000887">
    <property type="entry name" value="Aldlse_KDPG_KHG"/>
</dbReference>
<dbReference type="NCBIfam" id="TIGR01182">
    <property type="entry name" value="eda"/>
    <property type="match status" value="1"/>
</dbReference>
<proteinExistence type="inferred from homology"/>
<evidence type="ECO:0000256" key="2">
    <source>
        <dbReference type="ARBA" id="ARBA00006906"/>
    </source>
</evidence>
<organism evidence="6 7">
    <name type="scientific">Arcticibacterium luteifluviistationis</name>
    <dbReference type="NCBI Taxonomy" id="1784714"/>
    <lineage>
        <taxon>Bacteria</taxon>
        <taxon>Pseudomonadati</taxon>
        <taxon>Bacteroidota</taxon>
        <taxon>Cytophagia</taxon>
        <taxon>Cytophagales</taxon>
        <taxon>Leadbetterellaceae</taxon>
        <taxon>Arcticibacterium</taxon>
    </lineage>
</organism>
<protein>
    <submittedName>
        <fullName evidence="6">2-dehydro-3-deoxyphosphogluconate aldolase</fullName>
    </submittedName>
</protein>
<evidence type="ECO:0000256" key="4">
    <source>
        <dbReference type="ARBA" id="ARBA00023239"/>
    </source>
</evidence>
<dbReference type="Proteomes" id="UP000249873">
    <property type="component" value="Chromosome"/>
</dbReference>
<dbReference type="Pfam" id="PF01081">
    <property type="entry name" value="Aldolase"/>
    <property type="match status" value="1"/>
</dbReference>
<comment type="pathway">
    <text evidence="1">Carbohydrate acid metabolism.</text>
</comment>
<dbReference type="OrthoDB" id="9802667at2"/>
<comment type="subunit">
    <text evidence="3">Homotrimer.</text>
</comment>
<dbReference type="PANTHER" id="PTHR30246:SF1">
    <property type="entry name" value="2-DEHYDRO-3-DEOXY-6-PHOSPHOGALACTONATE ALDOLASE-RELATED"/>
    <property type="match status" value="1"/>
</dbReference>
<dbReference type="Gene3D" id="3.20.20.70">
    <property type="entry name" value="Aldolase class I"/>
    <property type="match status" value="1"/>
</dbReference>
<dbReference type="PANTHER" id="PTHR30246">
    <property type="entry name" value="2-KETO-3-DEOXY-6-PHOSPHOGLUCONATE ALDOLASE"/>
    <property type="match status" value="1"/>
</dbReference>
<keyword evidence="5" id="KW-0119">Carbohydrate metabolism</keyword>
<dbReference type="KEGG" id="als:DJ013_00470"/>
<evidence type="ECO:0000313" key="7">
    <source>
        <dbReference type="Proteomes" id="UP000249873"/>
    </source>
</evidence>
<evidence type="ECO:0000313" key="6">
    <source>
        <dbReference type="EMBL" id="AWV96746.1"/>
    </source>
</evidence>
<evidence type="ECO:0000256" key="1">
    <source>
        <dbReference type="ARBA" id="ARBA00004761"/>
    </source>
</evidence>
<sequence>MNVLPDFIKAPIVGILRGFDLATCHQIAEAYQNAGLKYLEITMNTKGVEEIIASLVAKFPSLKIGAGTVCTMDDYKKAINAGASFIVTPIIDLAVIRKAVDMGIPIFPGAYTPTEIFQAWSAGATAVKVFPAGALGSSYIKDVLGPLNEIKLLPTGGVSKENIKEFLQAGAVGAGMGGTLFPKELIHDKNWTKLEEHFKSVLSAAT</sequence>
<name>A0A2Z4G6H2_9BACT</name>
<dbReference type="GO" id="GO:0016829">
    <property type="term" value="F:lyase activity"/>
    <property type="evidence" value="ECO:0007669"/>
    <property type="project" value="UniProtKB-KW"/>
</dbReference>
<gene>
    <name evidence="6" type="ORF">DJ013_00470</name>
</gene>
<evidence type="ECO:0000256" key="3">
    <source>
        <dbReference type="ARBA" id="ARBA00011233"/>
    </source>
</evidence>
<dbReference type="EMBL" id="CP029480">
    <property type="protein sequence ID" value="AWV96746.1"/>
    <property type="molecule type" value="Genomic_DNA"/>
</dbReference>
<dbReference type="CDD" id="cd00452">
    <property type="entry name" value="KDPG_aldolase"/>
    <property type="match status" value="1"/>
</dbReference>
<comment type="similarity">
    <text evidence="2">Belongs to the KHG/KDPG aldolase family.</text>
</comment>
<dbReference type="RefSeq" id="WP_111369848.1">
    <property type="nucleotide sequence ID" value="NZ_CP029480.1"/>
</dbReference>